<evidence type="ECO:0000313" key="1">
    <source>
        <dbReference type="EMBL" id="MBN3577698.1"/>
    </source>
</evidence>
<dbReference type="EMBL" id="JAFHLB010000008">
    <property type="protein sequence ID" value="MBN3577698.1"/>
    <property type="molecule type" value="Genomic_DNA"/>
</dbReference>
<organism evidence="1 2">
    <name type="scientific">Vibrio neptunius</name>
    <dbReference type="NCBI Taxonomy" id="170651"/>
    <lineage>
        <taxon>Bacteria</taxon>
        <taxon>Pseudomonadati</taxon>
        <taxon>Pseudomonadota</taxon>
        <taxon>Gammaproteobacteria</taxon>
        <taxon>Vibrionales</taxon>
        <taxon>Vibrionaceae</taxon>
        <taxon>Vibrio</taxon>
    </lineage>
</organism>
<sequence>MSTSPVDKAIPLPANYYLFGVHFPATGDSEGNRTYPNWQAETSLIENQEISNVRPLARVPLLNVTDSDKPELWATRHDFKLSQINHGQPDEHGVYEALQPESPIHVLGSPIAKSEIFGIHFPAIRSTNRERRRFLALSPVYFAHTGKPIHFLYR</sequence>
<reference evidence="1 2" key="1">
    <citation type="submission" date="2021-02" db="EMBL/GenBank/DDBJ databases">
        <title>Draft Genome Sequences of 5 Vibrio neptunius Strains Isolated From of Bivalve Hatcheries.</title>
        <authorList>
            <person name="Galvis F."/>
            <person name="Barja J.L."/>
            <person name="Lemos M.L."/>
            <person name="Balado M."/>
        </authorList>
    </citation>
    <scope>NUCLEOTIDE SEQUENCE [LARGE SCALE GENOMIC DNA]</scope>
    <source>
        <strain evidence="1 2">PP-145.98</strain>
    </source>
</reference>
<keyword evidence="2" id="KW-1185">Reference proteome</keyword>
<evidence type="ECO:0000313" key="2">
    <source>
        <dbReference type="Proteomes" id="UP000779070"/>
    </source>
</evidence>
<dbReference type="Proteomes" id="UP000779070">
    <property type="component" value="Unassembled WGS sequence"/>
</dbReference>
<protein>
    <submittedName>
        <fullName evidence="1">Uncharacterized protein</fullName>
    </submittedName>
</protein>
<name>A0ABS3A051_9VIBR</name>
<accession>A0ABS3A051</accession>
<proteinExistence type="predicted"/>
<dbReference type="RefSeq" id="WP_206369544.1">
    <property type="nucleotide sequence ID" value="NZ_CAWPTM010000156.1"/>
</dbReference>
<comment type="caution">
    <text evidence="1">The sequence shown here is derived from an EMBL/GenBank/DDBJ whole genome shotgun (WGS) entry which is preliminary data.</text>
</comment>
<gene>
    <name evidence="1" type="ORF">JYA62_08405</name>
</gene>